<name>A0ACB8BVR7_9AGAM</name>
<protein>
    <submittedName>
        <fullName evidence="1">Uncharacterized protein</fullName>
    </submittedName>
</protein>
<reference evidence="1" key="1">
    <citation type="journal article" date="2021" name="New Phytol.">
        <title>Evolutionary innovations through gain and loss of genes in the ectomycorrhizal Boletales.</title>
        <authorList>
            <person name="Wu G."/>
            <person name="Miyauchi S."/>
            <person name="Morin E."/>
            <person name="Kuo A."/>
            <person name="Drula E."/>
            <person name="Varga T."/>
            <person name="Kohler A."/>
            <person name="Feng B."/>
            <person name="Cao Y."/>
            <person name="Lipzen A."/>
            <person name="Daum C."/>
            <person name="Hundley H."/>
            <person name="Pangilinan J."/>
            <person name="Johnson J."/>
            <person name="Barry K."/>
            <person name="LaButti K."/>
            <person name="Ng V."/>
            <person name="Ahrendt S."/>
            <person name="Min B."/>
            <person name="Choi I.G."/>
            <person name="Park H."/>
            <person name="Plett J.M."/>
            <person name="Magnuson J."/>
            <person name="Spatafora J.W."/>
            <person name="Nagy L.G."/>
            <person name="Henrissat B."/>
            <person name="Grigoriev I.V."/>
            <person name="Yang Z.L."/>
            <person name="Xu J."/>
            <person name="Martin F.M."/>
        </authorList>
    </citation>
    <scope>NUCLEOTIDE SEQUENCE</scope>
    <source>
        <strain evidence="1">KUC20120723A-06</strain>
    </source>
</reference>
<comment type="caution">
    <text evidence="1">The sequence shown here is derived from an EMBL/GenBank/DDBJ whole genome shotgun (WGS) entry which is preliminary data.</text>
</comment>
<organism evidence="1 2">
    <name type="scientific">Leucogyrophana mollusca</name>
    <dbReference type="NCBI Taxonomy" id="85980"/>
    <lineage>
        <taxon>Eukaryota</taxon>
        <taxon>Fungi</taxon>
        <taxon>Dikarya</taxon>
        <taxon>Basidiomycota</taxon>
        <taxon>Agaricomycotina</taxon>
        <taxon>Agaricomycetes</taxon>
        <taxon>Agaricomycetidae</taxon>
        <taxon>Boletales</taxon>
        <taxon>Boletales incertae sedis</taxon>
        <taxon>Leucogyrophana</taxon>
    </lineage>
</organism>
<keyword evidence="2" id="KW-1185">Reference proteome</keyword>
<dbReference type="EMBL" id="MU266347">
    <property type="protein sequence ID" value="KAH7928937.1"/>
    <property type="molecule type" value="Genomic_DNA"/>
</dbReference>
<evidence type="ECO:0000313" key="2">
    <source>
        <dbReference type="Proteomes" id="UP000790709"/>
    </source>
</evidence>
<gene>
    <name evidence="1" type="ORF">BV22DRAFT_1044300</name>
</gene>
<proteinExistence type="predicted"/>
<accession>A0ACB8BVR7</accession>
<dbReference type="Proteomes" id="UP000790709">
    <property type="component" value="Unassembled WGS sequence"/>
</dbReference>
<evidence type="ECO:0000313" key="1">
    <source>
        <dbReference type="EMBL" id="KAH7928937.1"/>
    </source>
</evidence>
<sequence>MWYEDHNRIPDYYNAPFKLDISLDEEWAIWGADKSVYLESIRVVLTVTWLAEDSLVDLGNLKRRISVEGDVDHDHRWWMWGSRTHDLVFETGMNPMHPGNNGFCHYFGLVGRKDKSLQMYNFLVDNERDGTTYMSEVAFRREWI</sequence>